<protein>
    <recommendedName>
        <fullName evidence="4">Transcription factor domain-containing protein</fullName>
    </recommendedName>
</protein>
<proteinExistence type="predicted"/>
<dbReference type="InterPro" id="IPR053181">
    <property type="entry name" value="EcdB-like_regulator"/>
</dbReference>
<evidence type="ECO:0008006" key="4">
    <source>
        <dbReference type="Google" id="ProtNLM"/>
    </source>
</evidence>
<evidence type="ECO:0000313" key="3">
    <source>
        <dbReference type="Proteomes" id="UP001216150"/>
    </source>
</evidence>
<evidence type="ECO:0000313" key="2">
    <source>
        <dbReference type="EMBL" id="KAJ5572518.1"/>
    </source>
</evidence>
<dbReference type="AlphaFoldDB" id="A0AAD6DB13"/>
<feature type="non-terminal residue" evidence="2">
    <location>
        <position position="1"/>
    </location>
</feature>
<dbReference type="PANTHER" id="PTHR47785">
    <property type="entry name" value="ZN(II)2CYS6 TRANSCRIPTION FACTOR (EUROFUNG)-RELATED-RELATED"/>
    <property type="match status" value="1"/>
</dbReference>
<keyword evidence="3" id="KW-1185">Reference proteome</keyword>
<dbReference type="CDD" id="cd12148">
    <property type="entry name" value="fungal_TF_MHR"/>
    <property type="match status" value="1"/>
</dbReference>
<organism evidence="2 3">
    <name type="scientific">Penicillium hetheringtonii</name>
    <dbReference type="NCBI Taxonomy" id="911720"/>
    <lineage>
        <taxon>Eukaryota</taxon>
        <taxon>Fungi</taxon>
        <taxon>Dikarya</taxon>
        <taxon>Ascomycota</taxon>
        <taxon>Pezizomycotina</taxon>
        <taxon>Eurotiomycetes</taxon>
        <taxon>Eurotiomycetidae</taxon>
        <taxon>Eurotiales</taxon>
        <taxon>Aspergillaceae</taxon>
        <taxon>Penicillium</taxon>
    </lineage>
</organism>
<accession>A0AAD6DB13</accession>
<sequence>IDTSGGTREILGKLNNIERILQDHSSLISDIRKEDNRASSNDYIRSSSDNTISHAAGMPSNTRASSWTLAEIQHDSDINVPPLTIPPEHKTSSSYLLGLPEVKSLVGEYPADLFFRLESKDPLSFETQQPIHIDQSHATDLVNSEFWDTFSRFIESGPDSSIESALCMVVLAIGEVTLTPVESLSLGSSPPGMQYIQHAMPTLLFQSSWSFSLNLALPQALVLSSIYFAYIVRPLQSWRMIYSAATILQIQLSRHASYQRTPQQRESIIRLFWSCFLVECDRLAELELPRSGLQQLADTISLPECTNLDIVHSTSFLAEISVRKLLNRIHNLLYQSGEKDSTFSSTSLTVRNDFGPVDLSALQSFCDELHTQLELWHSSIPDNVRPRLDTEPLTTNSNDRQSILRIRYFAARHILYRPFLLQVINNYGTSPSELIDRACICIESCRKYIHSTTSILAKQSQYTWTFSVSYVEKTKMLVGGAG</sequence>
<dbReference type="EMBL" id="JAQJAC010000009">
    <property type="protein sequence ID" value="KAJ5572518.1"/>
    <property type="molecule type" value="Genomic_DNA"/>
</dbReference>
<dbReference type="Proteomes" id="UP001216150">
    <property type="component" value="Unassembled WGS sequence"/>
</dbReference>
<gene>
    <name evidence="2" type="ORF">N7450_009502</name>
</gene>
<comment type="caution">
    <text evidence="2">The sequence shown here is derived from an EMBL/GenBank/DDBJ whole genome shotgun (WGS) entry which is preliminary data.</text>
</comment>
<name>A0AAD6DB13_9EURO</name>
<evidence type="ECO:0000256" key="1">
    <source>
        <dbReference type="SAM" id="MobiDB-lite"/>
    </source>
</evidence>
<feature type="region of interest" description="Disordered" evidence="1">
    <location>
        <begin position="38"/>
        <end position="59"/>
    </location>
</feature>
<reference evidence="2 3" key="1">
    <citation type="journal article" date="2023" name="IMA Fungus">
        <title>Comparative genomic study of the Penicillium genus elucidates a diverse pangenome and 15 lateral gene transfer events.</title>
        <authorList>
            <person name="Petersen C."/>
            <person name="Sorensen T."/>
            <person name="Nielsen M.R."/>
            <person name="Sondergaard T.E."/>
            <person name="Sorensen J.L."/>
            <person name="Fitzpatrick D.A."/>
            <person name="Frisvad J.C."/>
            <person name="Nielsen K.L."/>
        </authorList>
    </citation>
    <scope>NUCLEOTIDE SEQUENCE [LARGE SCALE GENOMIC DNA]</scope>
    <source>
        <strain evidence="2 3">IBT 29057</strain>
    </source>
</reference>